<evidence type="ECO:0000313" key="9">
    <source>
        <dbReference type="Proteomes" id="UP000093954"/>
    </source>
</evidence>
<dbReference type="InterPro" id="IPR047347">
    <property type="entry name" value="YvaQ-like_sensor"/>
</dbReference>
<comment type="caution">
    <text evidence="8">The sequence shown here is derived from an EMBL/GenBank/DDBJ whole genome shotgun (WGS) entry which is preliminary data.</text>
</comment>
<feature type="domain" description="Methyl-accepting transducer" evidence="6">
    <location>
        <begin position="275"/>
        <end position="540"/>
    </location>
</feature>
<keyword evidence="4" id="KW-0175">Coiled coil</keyword>
<protein>
    <submittedName>
        <fullName evidence="8">Methyl-accepting chemotaxis protein 4</fullName>
    </submittedName>
</protein>
<proteinExistence type="inferred from homology"/>
<dbReference type="SUPFAM" id="SSF58104">
    <property type="entry name" value="Methyl-accepting chemotaxis protein (MCP) signaling domain"/>
    <property type="match status" value="1"/>
</dbReference>
<evidence type="ECO:0000259" key="6">
    <source>
        <dbReference type="PROSITE" id="PS50111"/>
    </source>
</evidence>
<accession>A0A1A6AQC0</accession>
<feature type="transmembrane region" description="Helical" evidence="5">
    <location>
        <begin position="188"/>
        <end position="212"/>
    </location>
</feature>
<keyword evidence="5" id="KW-0812">Transmembrane</keyword>
<feature type="domain" description="HAMP" evidence="7">
    <location>
        <begin position="209"/>
        <end position="263"/>
    </location>
</feature>
<dbReference type="Proteomes" id="UP000093954">
    <property type="component" value="Unassembled WGS sequence"/>
</dbReference>
<dbReference type="EMBL" id="LROS01000027">
    <property type="protein sequence ID" value="OBR92233.1"/>
    <property type="molecule type" value="Genomic_DNA"/>
</dbReference>
<organism evidence="8 9">
    <name type="scientific">Clostridium ragsdalei P11</name>
    <dbReference type="NCBI Taxonomy" id="1353534"/>
    <lineage>
        <taxon>Bacteria</taxon>
        <taxon>Bacillati</taxon>
        <taxon>Bacillota</taxon>
        <taxon>Clostridia</taxon>
        <taxon>Eubacteriales</taxon>
        <taxon>Clostridiaceae</taxon>
        <taxon>Clostridium</taxon>
    </lineage>
</organism>
<dbReference type="InterPro" id="IPR004090">
    <property type="entry name" value="Chemotax_Me-accpt_rcpt"/>
</dbReference>
<dbReference type="PATRIC" id="fig|1353534.3.peg.2560"/>
<dbReference type="PROSITE" id="PS50885">
    <property type="entry name" value="HAMP"/>
    <property type="match status" value="1"/>
</dbReference>
<dbReference type="GO" id="GO:0016020">
    <property type="term" value="C:membrane"/>
    <property type="evidence" value="ECO:0007669"/>
    <property type="project" value="InterPro"/>
</dbReference>
<dbReference type="PANTHER" id="PTHR32089:SF112">
    <property type="entry name" value="LYSOZYME-LIKE PROTEIN-RELATED"/>
    <property type="match status" value="1"/>
</dbReference>
<reference evidence="8 9" key="1">
    <citation type="journal article" date="2012" name="Front. Microbiol.">
        <title>Draft Genome Sequence of the Virulent Strain 01-B526 of the Fish Pathogen Aeromonas salmonicida.</title>
        <authorList>
            <person name="Charette S.J."/>
            <person name="Brochu F."/>
            <person name="Boyle B."/>
            <person name="Filion G."/>
            <person name="Tanaka K.H."/>
            <person name="Derome N."/>
        </authorList>
    </citation>
    <scope>NUCLEOTIDE SEQUENCE [LARGE SCALE GENOMIC DNA]</scope>
    <source>
        <strain evidence="8 9">P11</strain>
    </source>
</reference>
<evidence type="ECO:0000313" key="8">
    <source>
        <dbReference type="EMBL" id="OBR92233.1"/>
    </source>
</evidence>
<dbReference type="Gene3D" id="1.10.287.950">
    <property type="entry name" value="Methyl-accepting chemotaxis protein"/>
    <property type="match status" value="1"/>
</dbReference>
<evidence type="ECO:0000256" key="5">
    <source>
        <dbReference type="SAM" id="Phobius"/>
    </source>
</evidence>
<dbReference type="PROSITE" id="PS50111">
    <property type="entry name" value="CHEMOTAXIS_TRANSDUC_2"/>
    <property type="match status" value="1"/>
</dbReference>
<dbReference type="RefSeq" id="WP_065078732.1">
    <property type="nucleotide sequence ID" value="NZ_LROS01000027.1"/>
</dbReference>
<dbReference type="CDD" id="cd06225">
    <property type="entry name" value="HAMP"/>
    <property type="match status" value="1"/>
</dbReference>
<gene>
    <name evidence="8" type="primary">mcp4_7</name>
    <name evidence="8" type="ORF">CLRAG_25200</name>
</gene>
<evidence type="ECO:0000256" key="1">
    <source>
        <dbReference type="ARBA" id="ARBA00023224"/>
    </source>
</evidence>
<dbReference type="AlphaFoldDB" id="A0A1A6AQC0"/>
<dbReference type="SMART" id="SM00283">
    <property type="entry name" value="MA"/>
    <property type="match status" value="1"/>
</dbReference>
<keyword evidence="1 3" id="KW-0807">Transducer</keyword>
<keyword evidence="5" id="KW-0472">Membrane</keyword>
<dbReference type="InterPro" id="IPR003660">
    <property type="entry name" value="HAMP_dom"/>
</dbReference>
<dbReference type="CDD" id="cd19411">
    <property type="entry name" value="MCP2201-like_sensor"/>
    <property type="match status" value="1"/>
</dbReference>
<dbReference type="GO" id="GO:0004888">
    <property type="term" value="F:transmembrane signaling receptor activity"/>
    <property type="evidence" value="ECO:0007669"/>
    <property type="project" value="InterPro"/>
</dbReference>
<dbReference type="GO" id="GO:0007165">
    <property type="term" value="P:signal transduction"/>
    <property type="evidence" value="ECO:0007669"/>
    <property type="project" value="UniProtKB-KW"/>
</dbReference>
<dbReference type="PRINTS" id="PR00260">
    <property type="entry name" value="CHEMTRNSDUCR"/>
</dbReference>
<comment type="similarity">
    <text evidence="2">Belongs to the methyl-accepting chemotaxis (MCP) protein family.</text>
</comment>
<dbReference type="SMART" id="SM00304">
    <property type="entry name" value="HAMP"/>
    <property type="match status" value="2"/>
</dbReference>
<evidence type="ECO:0000259" key="7">
    <source>
        <dbReference type="PROSITE" id="PS50885"/>
    </source>
</evidence>
<dbReference type="PANTHER" id="PTHR32089">
    <property type="entry name" value="METHYL-ACCEPTING CHEMOTAXIS PROTEIN MCPB"/>
    <property type="match status" value="1"/>
</dbReference>
<evidence type="ECO:0000256" key="4">
    <source>
        <dbReference type="SAM" id="Coils"/>
    </source>
</evidence>
<name>A0A1A6AQC0_9CLOT</name>
<keyword evidence="9" id="KW-1185">Reference proteome</keyword>
<evidence type="ECO:0000256" key="3">
    <source>
        <dbReference type="PROSITE-ProRule" id="PRU00284"/>
    </source>
</evidence>
<dbReference type="InterPro" id="IPR024478">
    <property type="entry name" value="HlyB_4HB_MCP"/>
</dbReference>
<dbReference type="Pfam" id="PF00015">
    <property type="entry name" value="MCPsignal"/>
    <property type="match status" value="1"/>
</dbReference>
<sequence length="569" mass="63062">MPKTIKSKLILLVAAVIISITSLGIYSLITLDSVNKKSTIIDETWMPAMQHSQNISDMTSDFRVLEYEHIIAVDSNTMNEKEREMQSKITQINSEIKLYEKSIYNTEDKNLIQDVKNEWNKYIDMHKQVIQLSRELKTDDAMKIMNGDSKKAFDKFSSSCSKLVDFNKKMAASASTQGNNIYVQARNVYIIIILILSILLLTFGLTVTKGIVKSLSIMKKELDLLSERGGDLTQKIKIDSKDEIGELAVSLNKFIFNIKEIMKGVNESIENVISINEDINNNVNELSNNIQDVSATTEEIAAGMQETAASSEEMAAASEEIGKAIEDIAKKSQDGDIEANNIDKRGQETKQNVTKSQKKTESIFIKTKEELEDAIENSKIVQQINILSETIMEVTEQTNLLALNAAIEAERAGESGKGFAVVADEVRKLAEESNSTVTEIKNMTEKVTGAVDTLSKSSNKLLKFLSEDISNDYKFMIKAAESYSMDASFVNNLVGNFSNTSRHLSTSVSDMLKTIDQIAEASSQGAEGTTNVAKKIDDVNSKTNSIVEQIAMSSESMGKLKEEIGKFKL</sequence>
<dbReference type="InterPro" id="IPR004089">
    <property type="entry name" value="MCPsignal_dom"/>
</dbReference>
<feature type="coiled-coil region" evidence="4">
    <location>
        <begin position="269"/>
        <end position="296"/>
    </location>
</feature>
<keyword evidence="5" id="KW-1133">Transmembrane helix</keyword>
<evidence type="ECO:0000256" key="2">
    <source>
        <dbReference type="ARBA" id="ARBA00029447"/>
    </source>
</evidence>
<dbReference type="GO" id="GO:0006935">
    <property type="term" value="P:chemotaxis"/>
    <property type="evidence" value="ECO:0007669"/>
    <property type="project" value="InterPro"/>
</dbReference>
<dbReference type="Pfam" id="PF00672">
    <property type="entry name" value="HAMP"/>
    <property type="match status" value="1"/>
</dbReference>
<dbReference type="Pfam" id="PF12729">
    <property type="entry name" value="4HB_MCP_1"/>
    <property type="match status" value="1"/>
</dbReference>
<feature type="transmembrane region" description="Helical" evidence="5">
    <location>
        <begin position="9"/>
        <end position="29"/>
    </location>
</feature>